<protein>
    <submittedName>
        <fullName evidence="11">TRAP transporter small permease</fullName>
    </submittedName>
</protein>
<evidence type="ECO:0000256" key="4">
    <source>
        <dbReference type="ARBA" id="ARBA00022519"/>
    </source>
</evidence>
<evidence type="ECO:0000256" key="9">
    <source>
        <dbReference type="SAM" id="Phobius"/>
    </source>
</evidence>
<dbReference type="Proteomes" id="UP000806528">
    <property type="component" value="Unassembled WGS sequence"/>
</dbReference>
<evidence type="ECO:0000256" key="7">
    <source>
        <dbReference type="ARBA" id="ARBA00023136"/>
    </source>
</evidence>
<keyword evidence="6 9" id="KW-1133">Transmembrane helix</keyword>
<dbReference type="InterPro" id="IPR007387">
    <property type="entry name" value="TRAP_DctQ"/>
</dbReference>
<evidence type="ECO:0000259" key="10">
    <source>
        <dbReference type="Pfam" id="PF04290"/>
    </source>
</evidence>
<comment type="caution">
    <text evidence="11">The sequence shown here is derived from an EMBL/GenBank/DDBJ whole genome shotgun (WGS) entry which is preliminary data.</text>
</comment>
<evidence type="ECO:0000313" key="11">
    <source>
        <dbReference type="EMBL" id="MBE2999743.1"/>
    </source>
</evidence>
<reference evidence="11 12" key="1">
    <citation type="submission" date="2020-09" db="EMBL/GenBank/DDBJ databases">
        <title>Diversity and distribution of actinomycetes associated with coral in the coast of Hainan.</title>
        <authorList>
            <person name="Li F."/>
        </authorList>
    </citation>
    <scope>NUCLEOTIDE SEQUENCE [LARGE SCALE GENOMIC DNA]</scope>
    <source>
        <strain evidence="11 12">HNM0947</strain>
    </source>
</reference>
<dbReference type="PANTHER" id="PTHR35011:SF2">
    <property type="entry name" value="2,3-DIKETO-L-GULONATE TRAP TRANSPORTER SMALL PERMEASE PROTEIN YIAM"/>
    <property type="match status" value="1"/>
</dbReference>
<dbReference type="InterPro" id="IPR055348">
    <property type="entry name" value="DctQ"/>
</dbReference>
<evidence type="ECO:0000313" key="12">
    <source>
        <dbReference type="Proteomes" id="UP000806528"/>
    </source>
</evidence>
<dbReference type="EMBL" id="JADBGI010000010">
    <property type="protein sequence ID" value="MBE2999743.1"/>
    <property type="molecule type" value="Genomic_DNA"/>
</dbReference>
<comment type="subcellular location">
    <subcellularLocation>
        <location evidence="1">Cell inner membrane</location>
        <topology evidence="1">Multi-pass membrane protein</topology>
    </subcellularLocation>
</comment>
<evidence type="ECO:0000256" key="2">
    <source>
        <dbReference type="ARBA" id="ARBA00022448"/>
    </source>
</evidence>
<sequence>MSPPPNPASPAATPPRPAPVRWLERAELATGALLLLMILALMLVQAFQRHLPVADWVWTGELARLGLVWLAFSLVGYLAGRDEHVTLKLFDMFAGPRLMRVVWVGSNLVVAAIGAALTVEGAAMVFGSSPQATPALGIPVTWVHAIPMLGMALAVARSVANTFLSAPPAPTSDSDPLSEEATR</sequence>
<keyword evidence="4" id="KW-0997">Cell inner membrane</keyword>
<evidence type="ECO:0000256" key="3">
    <source>
        <dbReference type="ARBA" id="ARBA00022475"/>
    </source>
</evidence>
<gene>
    <name evidence="11" type="ORF">IDM40_13630</name>
</gene>
<evidence type="ECO:0000256" key="8">
    <source>
        <dbReference type="ARBA" id="ARBA00038436"/>
    </source>
</evidence>
<dbReference type="PANTHER" id="PTHR35011">
    <property type="entry name" value="2,3-DIKETO-L-GULONATE TRAP TRANSPORTER SMALL PERMEASE PROTEIN YIAM"/>
    <property type="match status" value="1"/>
</dbReference>
<accession>A0ABR9P7B9</accession>
<evidence type="ECO:0000256" key="6">
    <source>
        <dbReference type="ARBA" id="ARBA00022989"/>
    </source>
</evidence>
<evidence type="ECO:0000256" key="1">
    <source>
        <dbReference type="ARBA" id="ARBA00004429"/>
    </source>
</evidence>
<feature type="domain" description="Tripartite ATP-independent periplasmic transporters DctQ component" evidence="10">
    <location>
        <begin position="38"/>
        <end position="163"/>
    </location>
</feature>
<keyword evidence="2" id="KW-0813">Transport</keyword>
<keyword evidence="5 9" id="KW-0812">Transmembrane</keyword>
<feature type="transmembrane region" description="Helical" evidence="9">
    <location>
        <begin position="136"/>
        <end position="156"/>
    </location>
</feature>
<dbReference type="Pfam" id="PF04290">
    <property type="entry name" value="DctQ"/>
    <property type="match status" value="1"/>
</dbReference>
<keyword evidence="7 9" id="KW-0472">Membrane</keyword>
<name>A0ABR9P7B9_9ACTN</name>
<feature type="transmembrane region" description="Helical" evidence="9">
    <location>
        <begin position="28"/>
        <end position="47"/>
    </location>
</feature>
<organism evidence="11 12">
    <name type="scientific">Nocardiopsis coralli</name>
    <dbReference type="NCBI Taxonomy" id="2772213"/>
    <lineage>
        <taxon>Bacteria</taxon>
        <taxon>Bacillati</taxon>
        <taxon>Actinomycetota</taxon>
        <taxon>Actinomycetes</taxon>
        <taxon>Streptosporangiales</taxon>
        <taxon>Nocardiopsidaceae</taxon>
        <taxon>Nocardiopsis</taxon>
    </lineage>
</organism>
<keyword evidence="3" id="KW-1003">Cell membrane</keyword>
<comment type="similarity">
    <text evidence="8">Belongs to the TRAP transporter small permease family.</text>
</comment>
<dbReference type="RefSeq" id="WP_193122366.1">
    <property type="nucleotide sequence ID" value="NZ_JADBGI010000010.1"/>
</dbReference>
<feature type="transmembrane region" description="Helical" evidence="9">
    <location>
        <begin position="62"/>
        <end position="80"/>
    </location>
</feature>
<keyword evidence="12" id="KW-1185">Reference proteome</keyword>
<feature type="transmembrane region" description="Helical" evidence="9">
    <location>
        <begin position="101"/>
        <end position="124"/>
    </location>
</feature>
<evidence type="ECO:0000256" key="5">
    <source>
        <dbReference type="ARBA" id="ARBA00022692"/>
    </source>
</evidence>
<proteinExistence type="inferred from homology"/>